<proteinExistence type="predicted"/>
<dbReference type="Gene3D" id="6.10.250.2650">
    <property type="match status" value="1"/>
</dbReference>
<dbReference type="AlphaFoldDB" id="A0A1F7HDB7"/>
<evidence type="ECO:0000313" key="2">
    <source>
        <dbReference type="Proteomes" id="UP000177027"/>
    </source>
</evidence>
<protein>
    <recommendedName>
        <fullName evidence="3">Bacterial toxin RNase RnlA/LsoA DBD domain-containing protein</fullName>
    </recommendedName>
</protein>
<comment type="caution">
    <text evidence="1">The sequence shown here is derived from an EMBL/GenBank/DDBJ whole genome shotgun (WGS) entry which is preliminary data.</text>
</comment>
<dbReference type="Proteomes" id="UP000177027">
    <property type="component" value="Unassembled WGS sequence"/>
</dbReference>
<reference evidence="1 2" key="1">
    <citation type="journal article" date="2016" name="Nat. Commun.">
        <title>Thousands of microbial genomes shed light on interconnected biogeochemical processes in an aquifer system.</title>
        <authorList>
            <person name="Anantharaman K."/>
            <person name="Brown C.T."/>
            <person name="Hug L.A."/>
            <person name="Sharon I."/>
            <person name="Castelle C.J."/>
            <person name="Probst A.J."/>
            <person name="Thomas B.C."/>
            <person name="Singh A."/>
            <person name="Wilkins M.J."/>
            <person name="Karaoz U."/>
            <person name="Brodie E.L."/>
            <person name="Williams K.H."/>
            <person name="Hubbard S.S."/>
            <person name="Banfield J.F."/>
        </authorList>
    </citation>
    <scope>NUCLEOTIDE SEQUENCE [LARGE SCALE GENOMIC DNA]</scope>
</reference>
<name>A0A1F7HDB7_9BACT</name>
<dbReference type="EMBL" id="MFZS01000020">
    <property type="protein sequence ID" value="OGK28916.1"/>
    <property type="molecule type" value="Genomic_DNA"/>
</dbReference>
<sequence length="171" mass="20364">MDIKISPKLYGYISEGQKDLMREGFLLINYINTRREYVLKDYSFIVFPFAKAYEGFLKQIFLDAGFITEKDYISQHFRIGKVISPNLVRRLGQRSVYKKISDIAGSELSDEVWMTWKKGRNEVFHYFPHNLRSLKYPDARRTVMQIIKTMENALEKLHTDALKHRLNRYLE</sequence>
<evidence type="ECO:0008006" key="3">
    <source>
        <dbReference type="Google" id="ProtNLM"/>
    </source>
</evidence>
<gene>
    <name evidence="1" type="ORF">A3D06_00190</name>
</gene>
<organism evidence="1 2">
    <name type="scientific">Candidatus Roizmanbacteria bacterium RIFCSPHIGHO2_02_FULL_40_9</name>
    <dbReference type="NCBI Taxonomy" id="1802042"/>
    <lineage>
        <taxon>Bacteria</taxon>
        <taxon>Candidatus Roizmaniibacteriota</taxon>
    </lineage>
</organism>
<evidence type="ECO:0000313" key="1">
    <source>
        <dbReference type="EMBL" id="OGK28916.1"/>
    </source>
</evidence>
<accession>A0A1F7HDB7</accession>